<dbReference type="GO" id="GO:0046872">
    <property type="term" value="F:metal ion binding"/>
    <property type="evidence" value="ECO:0007669"/>
    <property type="project" value="UniProtKB-KW"/>
</dbReference>
<dbReference type="AlphaFoldDB" id="A0A286RBZ1"/>
<dbReference type="SUPFAM" id="SSF47644">
    <property type="entry name" value="Methionine synthase domain"/>
    <property type="match status" value="1"/>
</dbReference>
<dbReference type="GO" id="GO:0032259">
    <property type="term" value="P:methylation"/>
    <property type="evidence" value="ECO:0007669"/>
    <property type="project" value="UniProtKB-KW"/>
</dbReference>
<evidence type="ECO:0000256" key="1">
    <source>
        <dbReference type="ARBA" id="ARBA00022723"/>
    </source>
</evidence>
<dbReference type="SUPFAM" id="SSF52242">
    <property type="entry name" value="Cobalamin (vitamin B12)-binding domain"/>
    <property type="match status" value="1"/>
</dbReference>
<dbReference type="PROSITE" id="PS51337">
    <property type="entry name" value="B12_BINDING_NTER"/>
    <property type="match status" value="1"/>
</dbReference>
<protein>
    <submittedName>
        <fullName evidence="5">Methyltransferase corrinoid protein</fullName>
    </submittedName>
</protein>
<dbReference type="KEGG" id="ttf:THTE_0864"/>
<dbReference type="InterPro" id="IPR006158">
    <property type="entry name" value="Cobalamin-bd"/>
</dbReference>
<evidence type="ECO:0000256" key="2">
    <source>
        <dbReference type="ARBA" id="ARBA00023285"/>
    </source>
</evidence>
<keyword evidence="1" id="KW-0479">Metal-binding</keyword>
<dbReference type="PROSITE" id="PS51332">
    <property type="entry name" value="B12_BINDING"/>
    <property type="match status" value="1"/>
</dbReference>
<dbReference type="Proteomes" id="UP000215086">
    <property type="component" value="Chromosome"/>
</dbReference>
<dbReference type="InterPro" id="IPR003759">
    <property type="entry name" value="Cbl-bd_cap"/>
</dbReference>
<dbReference type="OrthoDB" id="9803687at2"/>
<proteinExistence type="predicted"/>
<feature type="domain" description="B12-binding N-terminal" evidence="4">
    <location>
        <begin position="1"/>
        <end position="86"/>
    </location>
</feature>
<dbReference type="EMBL" id="CP018477">
    <property type="protein sequence ID" value="ASV73466.1"/>
    <property type="molecule type" value="Genomic_DNA"/>
</dbReference>
<dbReference type="InterPro" id="IPR036724">
    <property type="entry name" value="Cobalamin-bd_sf"/>
</dbReference>
<evidence type="ECO:0000259" key="3">
    <source>
        <dbReference type="PROSITE" id="PS51332"/>
    </source>
</evidence>
<evidence type="ECO:0000259" key="4">
    <source>
        <dbReference type="PROSITE" id="PS51337"/>
    </source>
</evidence>
<dbReference type="Gene3D" id="3.40.50.280">
    <property type="entry name" value="Cobalamin-binding domain"/>
    <property type="match status" value="1"/>
</dbReference>
<organism evidence="5 6">
    <name type="scientific">Thermogutta terrifontis</name>
    <dbReference type="NCBI Taxonomy" id="1331910"/>
    <lineage>
        <taxon>Bacteria</taxon>
        <taxon>Pseudomonadati</taxon>
        <taxon>Planctomycetota</taxon>
        <taxon>Planctomycetia</taxon>
        <taxon>Pirellulales</taxon>
        <taxon>Thermoguttaceae</taxon>
        <taxon>Thermogutta</taxon>
    </lineage>
</organism>
<dbReference type="GO" id="GO:0046653">
    <property type="term" value="P:tetrahydrofolate metabolic process"/>
    <property type="evidence" value="ECO:0007669"/>
    <property type="project" value="TreeGrafter"/>
</dbReference>
<dbReference type="RefSeq" id="WP_095414058.1">
    <property type="nucleotide sequence ID" value="NZ_CP018477.1"/>
</dbReference>
<reference evidence="5 6" key="1">
    <citation type="journal article" name="Front. Microbiol.">
        <title>Sugar Metabolism of the First Thermophilic Planctomycete Thermogutta terrifontis: Comparative Genomic and Transcriptomic Approaches.</title>
        <authorList>
            <person name="Elcheninov A.G."/>
            <person name="Menzel P."/>
            <person name="Gudbergsdottir S.R."/>
            <person name="Slesarev A.I."/>
            <person name="Kadnikov V.V."/>
            <person name="Krogh A."/>
            <person name="Bonch-Osmolovskaya E.A."/>
            <person name="Peng X."/>
            <person name="Kublanov I.V."/>
        </authorList>
    </citation>
    <scope>NUCLEOTIDE SEQUENCE [LARGE SCALE GENOMIC DNA]</scope>
    <source>
        <strain evidence="5 6">R1</strain>
    </source>
</reference>
<dbReference type="Gene3D" id="1.10.1240.10">
    <property type="entry name" value="Methionine synthase domain"/>
    <property type="match status" value="1"/>
</dbReference>
<dbReference type="PANTHER" id="PTHR45833">
    <property type="entry name" value="METHIONINE SYNTHASE"/>
    <property type="match status" value="1"/>
</dbReference>
<dbReference type="SMART" id="SM01018">
    <property type="entry name" value="B12-binding_2"/>
    <property type="match status" value="1"/>
</dbReference>
<evidence type="ECO:0000313" key="6">
    <source>
        <dbReference type="Proteomes" id="UP000215086"/>
    </source>
</evidence>
<sequence length="214" mass="22829">MSEKTLAEAIAWCDEATAMRLIREQLAAGVPAQEILAQCNEGMLELGNRFAREECFLPDLMFGGLIMKNIMAELGPHLTRDVKGGAAGLRAKAVMGTVQHDVHDIGKDIVVMMLRGAGFEVIDLGVDVPPERFVQAIREHRPSVVGMSLLLTTCYPSVTATVNAIREAGLRDQVAIMVGGAAASELLAKNAGCDFYGKTAVDGLKFACQVAGIK</sequence>
<dbReference type="Pfam" id="PF02310">
    <property type="entry name" value="B12-binding"/>
    <property type="match status" value="1"/>
</dbReference>
<accession>A0A286RBZ1</accession>
<keyword evidence="5" id="KW-0808">Transferase</keyword>
<dbReference type="GO" id="GO:0050667">
    <property type="term" value="P:homocysteine metabolic process"/>
    <property type="evidence" value="ECO:0007669"/>
    <property type="project" value="TreeGrafter"/>
</dbReference>
<keyword evidence="6" id="KW-1185">Reference proteome</keyword>
<dbReference type="InterPro" id="IPR036594">
    <property type="entry name" value="Meth_synthase_dom"/>
</dbReference>
<dbReference type="GO" id="GO:0005829">
    <property type="term" value="C:cytosol"/>
    <property type="evidence" value="ECO:0007669"/>
    <property type="project" value="TreeGrafter"/>
</dbReference>
<dbReference type="GO" id="GO:0031419">
    <property type="term" value="F:cobalamin binding"/>
    <property type="evidence" value="ECO:0007669"/>
    <property type="project" value="InterPro"/>
</dbReference>
<dbReference type="InterPro" id="IPR050554">
    <property type="entry name" value="Met_Synthase/Corrinoid"/>
</dbReference>
<keyword evidence="5" id="KW-0489">Methyltransferase</keyword>
<evidence type="ECO:0000313" key="5">
    <source>
        <dbReference type="EMBL" id="ASV73466.1"/>
    </source>
</evidence>
<gene>
    <name evidence="5" type="ORF">THTE_0864</name>
</gene>
<keyword evidence="2" id="KW-0170">Cobalt</keyword>
<dbReference type="Pfam" id="PF02607">
    <property type="entry name" value="B12-binding_2"/>
    <property type="match status" value="1"/>
</dbReference>
<name>A0A286RBZ1_9BACT</name>
<feature type="domain" description="B12-binding" evidence="3">
    <location>
        <begin position="90"/>
        <end position="214"/>
    </location>
</feature>
<dbReference type="PANTHER" id="PTHR45833:SF1">
    <property type="entry name" value="METHIONINE SYNTHASE"/>
    <property type="match status" value="1"/>
</dbReference>
<dbReference type="GO" id="GO:0008705">
    <property type="term" value="F:methionine synthase activity"/>
    <property type="evidence" value="ECO:0007669"/>
    <property type="project" value="TreeGrafter"/>
</dbReference>